<protein>
    <submittedName>
        <fullName evidence="5">Nematode cuticle collagen N-terminal domain-containing protein</fullName>
    </submittedName>
</protein>
<dbReference type="SMART" id="SM01088">
    <property type="entry name" value="Col_cuticle_N"/>
    <property type="match status" value="1"/>
</dbReference>
<proteinExistence type="predicted"/>
<feature type="compositionally biased region" description="Pro residues" evidence="2">
    <location>
        <begin position="180"/>
        <end position="191"/>
    </location>
</feature>
<sequence length="252" mass="25180">MSETRLVIWLACGSSLLAVLATILGISHIYSDFSHLTLRIRGGVQAFRVDTDSAWIDLMDLQMAVTPLSKPRENPFQSIFRPKRKVGSHCGCKARNSNCPPGPPGPPGTPGFPGQPGQAGQNGQPGMPGQPGPSCPVPNYDCQRCPAGAPGKQGPPGLPGPPGRGGAPGMPGKSSGVGPIGPPGPPGPPGPKGDCGGNGQPGQPGKDANLNPVLPGPKGVSGSPGQIGPPGPPGAYCPCPERSAMAKASKGA</sequence>
<dbReference type="AlphaFoldDB" id="A0A915NY84"/>
<feature type="compositionally biased region" description="Pro residues" evidence="2">
    <location>
        <begin position="100"/>
        <end position="110"/>
    </location>
</feature>
<evidence type="ECO:0000313" key="5">
    <source>
        <dbReference type="WBParaSite" id="scf7180000421272.g6585"/>
    </source>
</evidence>
<dbReference type="GO" id="GO:0042302">
    <property type="term" value="F:structural constituent of cuticle"/>
    <property type="evidence" value="ECO:0007669"/>
    <property type="project" value="InterPro"/>
</dbReference>
<dbReference type="Pfam" id="PF01484">
    <property type="entry name" value="Col_cuticle_N"/>
    <property type="match status" value="1"/>
</dbReference>
<organism evidence="4 5">
    <name type="scientific">Meloidogyne floridensis</name>
    <dbReference type="NCBI Taxonomy" id="298350"/>
    <lineage>
        <taxon>Eukaryota</taxon>
        <taxon>Metazoa</taxon>
        <taxon>Ecdysozoa</taxon>
        <taxon>Nematoda</taxon>
        <taxon>Chromadorea</taxon>
        <taxon>Rhabditida</taxon>
        <taxon>Tylenchina</taxon>
        <taxon>Tylenchomorpha</taxon>
        <taxon>Tylenchoidea</taxon>
        <taxon>Meloidogynidae</taxon>
        <taxon>Meloidogyninae</taxon>
        <taxon>Meloidogyne</taxon>
    </lineage>
</organism>
<dbReference type="WBParaSite" id="scf7180000421272.g6585">
    <property type="protein sequence ID" value="scf7180000421272.g6585"/>
    <property type="gene ID" value="scf7180000421272.g6585"/>
</dbReference>
<feature type="compositionally biased region" description="Low complexity" evidence="2">
    <location>
        <begin position="115"/>
        <end position="127"/>
    </location>
</feature>
<dbReference type="Pfam" id="PF01391">
    <property type="entry name" value="Collagen"/>
    <property type="match status" value="2"/>
</dbReference>
<evidence type="ECO:0000259" key="3">
    <source>
        <dbReference type="SMART" id="SM01088"/>
    </source>
</evidence>
<dbReference type="Proteomes" id="UP000887560">
    <property type="component" value="Unplaced"/>
</dbReference>
<evidence type="ECO:0000256" key="2">
    <source>
        <dbReference type="SAM" id="MobiDB-lite"/>
    </source>
</evidence>
<accession>A0A915NY84</accession>
<dbReference type="InterPro" id="IPR002486">
    <property type="entry name" value="Col_cuticle_N"/>
</dbReference>
<dbReference type="PANTHER" id="PTHR24637:SF377">
    <property type="entry name" value="COLLAGEN TYPE IX ALPHA 1 CHAIN"/>
    <property type="match status" value="1"/>
</dbReference>
<feature type="domain" description="Nematode cuticle collagen N-terminal" evidence="3">
    <location>
        <begin position="6"/>
        <end position="58"/>
    </location>
</feature>
<name>A0A915NY84_9BILA</name>
<evidence type="ECO:0000256" key="1">
    <source>
        <dbReference type="ARBA" id="ARBA00022737"/>
    </source>
</evidence>
<dbReference type="InterPro" id="IPR008160">
    <property type="entry name" value="Collagen"/>
</dbReference>
<keyword evidence="1" id="KW-0677">Repeat</keyword>
<reference evidence="5" key="1">
    <citation type="submission" date="2022-11" db="UniProtKB">
        <authorList>
            <consortium name="WormBaseParasite"/>
        </authorList>
    </citation>
    <scope>IDENTIFICATION</scope>
</reference>
<dbReference type="PANTHER" id="PTHR24637">
    <property type="entry name" value="COLLAGEN"/>
    <property type="match status" value="1"/>
</dbReference>
<feature type="compositionally biased region" description="Gly residues" evidence="2">
    <location>
        <begin position="193"/>
        <end position="202"/>
    </location>
</feature>
<feature type="region of interest" description="Disordered" evidence="2">
    <location>
        <begin position="98"/>
        <end position="252"/>
    </location>
</feature>
<evidence type="ECO:0000313" key="4">
    <source>
        <dbReference type="Proteomes" id="UP000887560"/>
    </source>
</evidence>
<keyword evidence="4" id="KW-1185">Reference proteome</keyword>